<keyword evidence="3" id="KW-1185">Reference proteome</keyword>
<protein>
    <recommendedName>
        <fullName evidence="4">Outer membrane protein beta-barrel domain-containing protein</fullName>
    </recommendedName>
</protein>
<reference evidence="2 3" key="1">
    <citation type="submission" date="2019-06" db="EMBL/GenBank/DDBJ databases">
        <title>Sulfurimonas gotlandica sp. nov., a chemoautotrophic and psychrotolerant epsilonproteobacterium isolated from a pelagic redoxcline, and an emended description of the genus Sulfurimonas.</title>
        <authorList>
            <person name="Wang S."/>
            <person name="Jiang L."/>
            <person name="Shao Z."/>
        </authorList>
    </citation>
    <scope>NUCLEOTIDE SEQUENCE [LARGE SCALE GENOMIC DNA]</scope>
    <source>
        <strain evidence="2 3">B2</strain>
    </source>
</reference>
<organism evidence="2 3">
    <name type="scientific">Sulfurimonas marina</name>
    <dbReference type="NCBI Taxonomy" id="2590551"/>
    <lineage>
        <taxon>Bacteria</taxon>
        <taxon>Pseudomonadati</taxon>
        <taxon>Campylobacterota</taxon>
        <taxon>Epsilonproteobacteria</taxon>
        <taxon>Campylobacterales</taxon>
        <taxon>Sulfurimonadaceae</taxon>
        <taxon>Sulfurimonas</taxon>
    </lineage>
</organism>
<evidence type="ECO:0008006" key="4">
    <source>
        <dbReference type="Google" id="ProtNLM"/>
    </source>
</evidence>
<evidence type="ECO:0000313" key="2">
    <source>
        <dbReference type="EMBL" id="QOP42019.1"/>
    </source>
</evidence>
<dbReference type="AlphaFoldDB" id="A0A7M1AX32"/>
<sequence length="160" mass="17970">MIRVLVLFSLLATLVSGDVFTKGKTNLNFLVGSGDTYNRSYGIVGVGAEYCVVDNLAVGVNYRAWLGAEPTFNELSLRTDYYISLDRKLRPYLGAFVKETFINSSVYDDFTSYGFRGGLSVITSKNTYISFGYTVEYYDTCEPSEQCYRKYPELTVGLSF</sequence>
<feature type="chain" id="PRO_5032638540" description="Outer membrane protein beta-barrel domain-containing protein" evidence="1">
    <location>
        <begin position="22"/>
        <end position="160"/>
    </location>
</feature>
<name>A0A7M1AX32_9BACT</name>
<proteinExistence type="predicted"/>
<evidence type="ECO:0000256" key="1">
    <source>
        <dbReference type="SAM" id="SignalP"/>
    </source>
</evidence>
<dbReference type="EMBL" id="CP041165">
    <property type="protein sequence ID" value="QOP42019.1"/>
    <property type="molecule type" value="Genomic_DNA"/>
</dbReference>
<gene>
    <name evidence="2" type="ORF">FJR03_09835</name>
</gene>
<feature type="signal peptide" evidence="1">
    <location>
        <begin position="1"/>
        <end position="21"/>
    </location>
</feature>
<dbReference type="Proteomes" id="UP000593910">
    <property type="component" value="Chromosome"/>
</dbReference>
<accession>A0A7M1AX32</accession>
<dbReference type="RefSeq" id="WP_193113339.1">
    <property type="nucleotide sequence ID" value="NZ_CP041165.1"/>
</dbReference>
<evidence type="ECO:0000313" key="3">
    <source>
        <dbReference type="Proteomes" id="UP000593910"/>
    </source>
</evidence>
<keyword evidence="1" id="KW-0732">Signal</keyword>
<dbReference type="KEGG" id="smax:FJR03_09835"/>